<dbReference type="SUPFAM" id="SSF51197">
    <property type="entry name" value="Clavaminate synthase-like"/>
    <property type="match status" value="1"/>
</dbReference>
<accession>A0AAV1I6J0</accession>
<name>A0AAV1I6J0_9CHLO</name>
<keyword evidence="3" id="KW-1185">Reference proteome</keyword>
<dbReference type="Pfam" id="PF14226">
    <property type="entry name" value="DIOX_N"/>
    <property type="match status" value="1"/>
</dbReference>
<dbReference type="InterPro" id="IPR027443">
    <property type="entry name" value="IPNS-like_sf"/>
</dbReference>
<proteinExistence type="predicted"/>
<evidence type="ECO:0000313" key="3">
    <source>
        <dbReference type="Proteomes" id="UP001314263"/>
    </source>
</evidence>
<dbReference type="EMBL" id="CAUYUE010000007">
    <property type="protein sequence ID" value="CAK0782425.1"/>
    <property type="molecule type" value="Genomic_DNA"/>
</dbReference>
<feature type="domain" description="Non-haem dioxygenase N-terminal" evidence="1">
    <location>
        <begin position="14"/>
        <end position="137"/>
    </location>
</feature>
<dbReference type="PANTHER" id="PTHR48420:SF1">
    <property type="entry name" value="NON-HAEM DIOXYGENASE N-TERMINAL DOMAIN-CONTAINING PROTEIN"/>
    <property type="match status" value="1"/>
</dbReference>
<reference evidence="2 3" key="1">
    <citation type="submission" date="2023-10" db="EMBL/GenBank/DDBJ databases">
        <authorList>
            <person name="Maclean D."/>
            <person name="Macfadyen A."/>
        </authorList>
    </citation>
    <scope>NUCLEOTIDE SEQUENCE [LARGE SCALE GENOMIC DNA]</scope>
</reference>
<organism evidence="2 3">
    <name type="scientific">Coccomyxa viridis</name>
    <dbReference type="NCBI Taxonomy" id="1274662"/>
    <lineage>
        <taxon>Eukaryota</taxon>
        <taxon>Viridiplantae</taxon>
        <taxon>Chlorophyta</taxon>
        <taxon>core chlorophytes</taxon>
        <taxon>Trebouxiophyceae</taxon>
        <taxon>Trebouxiophyceae incertae sedis</taxon>
        <taxon>Coccomyxaceae</taxon>
        <taxon>Coccomyxa</taxon>
    </lineage>
</organism>
<dbReference type="AlphaFoldDB" id="A0AAV1I6J0"/>
<dbReference type="Gene3D" id="2.60.120.330">
    <property type="entry name" value="B-lactam Antibiotic, Isopenicillin N Synthase, Chain"/>
    <property type="match status" value="1"/>
</dbReference>
<gene>
    <name evidence="2" type="ORF">CVIRNUC_005681</name>
</gene>
<evidence type="ECO:0000259" key="1">
    <source>
        <dbReference type="Pfam" id="PF14226"/>
    </source>
</evidence>
<evidence type="ECO:0000313" key="2">
    <source>
        <dbReference type="EMBL" id="CAK0782425.1"/>
    </source>
</evidence>
<protein>
    <recommendedName>
        <fullName evidence="1">Non-haem dioxygenase N-terminal domain-containing protein</fullName>
    </recommendedName>
</protein>
<dbReference type="Proteomes" id="UP001314263">
    <property type="component" value="Unassembled WGS sequence"/>
</dbReference>
<dbReference type="InterPro" id="IPR026992">
    <property type="entry name" value="DIOX_N"/>
</dbReference>
<dbReference type="PANTHER" id="PTHR48420">
    <property type="entry name" value="NON-HAEM DIOXYGENASE N-TERMINAL DOMAIN-CONTAINING PROTEIN"/>
    <property type="match status" value="1"/>
</dbReference>
<sequence length="361" mass="39790">MLPNALDRLVTIEFDDLCSSDPLLRGNLLQSLEKAYGHEGLGILAVAGVPSFPELRQKLLPLTAQFAALPEGVRESYADPASSYSFGWSHGKEALDGGQLDLLKGSFYANPMQDNEDMEAHLRQQYPSYCRPNIWPEKHLPQLRLVFQALGQLMALVGERVAALCDLYMLQKGMQPCSGTLQEIVARGRPCYKARLLHYFTNPDCSKQAPGLQPAWCGWHTDHSSLTGLASAMYMRDGEQIPNPDSASGLYIRDQRGRAVQVRVPEDHIAFQMGEAMQIHSGGLLQATMHCVKGAAGPAAVDVTRHSFAVFMQPRWDQPMEIPSGAEAAKVGVGQWRPGLDFGQFSELTVQQYYSNGNVKT</sequence>
<comment type="caution">
    <text evidence="2">The sequence shown here is derived from an EMBL/GenBank/DDBJ whole genome shotgun (WGS) entry which is preliminary data.</text>
</comment>